<dbReference type="GO" id="GO:0032991">
    <property type="term" value="C:protein-containing complex"/>
    <property type="evidence" value="ECO:0007669"/>
    <property type="project" value="UniProtKB-ARBA"/>
</dbReference>
<proteinExistence type="predicted"/>
<accession>A0A226E2E4</accession>
<dbReference type="PANTHER" id="PTHR45737">
    <property type="entry name" value="VON WILLEBRAND FACTOR A DOMAIN-CONTAINING PROTEIN 5A"/>
    <property type="match status" value="1"/>
</dbReference>
<dbReference type="Proteomes" id="UP000198287">
    <property type="component" value="Unassembled WGS sequence"/>
</dbReference>
<dbReference type="AlphaFoldDB" id="A0A226E2E4"/>
<comment type="caution">
    <text evidence="1">The sequence shown here is derived from an EMBL/GenBank/DDBJ whole genome shotgun (WGS) entry which is preliminary data.</text>
</comment>
<sequence>MSENWENSVIHVKNKYLLPSAKLDDQKYEFVFVLDRSGSMGGTSIELARQACVQEFGTARISTIAKVVSDNETRGRVFTLGIGRQASVELVNRVAEAGNGTSEFVLGDDRIQTKVLNQLKHALRSPLLKAVRIENRERILG</sequence>
<keyword evidence="2" id="KW-1185">Reference proteome</keyword>
<reference evidence="1 2" key="1">
    <citation type="submission" date="2015-12" db="EMBL/GenBank/DDBJ databases">
        <title>The genome of Folsomia candida.</title>
        <authorList>
            <person name="Faddeeva A."/>
            <person name="Derks M.F."/>
            <person name="Anvar Y."/>
            <person name="Smit S."/>
            <person name="Van Straalen N."/>
            <person name="Roelofs D."/>
        </authorList>
    </citation>
    <scope>NUCLEOTIDE SEQUENCE [LARGE SCALE GENOMIC DNA]</scope>
    <source>
        <strain evidence="1 2">VU population</strain>
        <tissue evidence="1">Whole body</tissue>
    </source>
</reference>
<dbReference type="EMBL" id="LNIX01000008">
    <property type="protein sequence ID" value="OXA51147.1"/>
    <property type="molecule type" value="Genomic_DNA"/>
</dbReference>
<gene>
    <name evidence="1" type="ORF">Fcan01_14162</name>
</gene>
<organism evidence="1 2">
    <name type="scientific">Folsomia candida</name>
    <name type="common">Springtail</name>
    <dbReference type="NCBI Taxonomy" id="158441"/>
    <lineage>
        <taxon>Eukaryota</taxon>
        <taxon>Metazoa</taxon>
        <taxon>Ecdysozoa</taxon>
        <taxon>Arthropoda</taxon>
        <taxon>Hexapoda</taxon>
        <taxon>Collembola</taxon>
        <taxon>Entomobryomorpha</taxon>
        <taxon>Isotomoidea</taxon>
        <taxon>Isotomidae</taxon>
        <taxon>Proisotominae</taxon>
        <taxon>Folsomia</taxon>
    </lineage>
</organism>
<name>A0A226E2E4_FOLCA</name>
<protein>
    <submittedName>
        <fullName evidence="1">von Willebrand factor A domain-containing protein 5A</fullName>
    </submittedName>
</protein>
<dbReference type="PANTHER" id="PTHR45737:SF6">
    <property type="entry name" value="VON WILLEBRAND FACTOR A DOMAIN-CONTAINING PROTEIN 5A"/>
    <property type="match status" value="1"/>
</dbReference>
<dbReference type="SUPFAM" id="SSF53300">
    <property type="entry name" value="vWA-like"/>
    <property type="match status" value="1"/>
</dbReference>
<dbReference type="InterPro" id="IPR036465">
    <property type="entry name" value="vWFA_dom_sf"/>
</dbReference>
<dbReference type="OrthoDB" id="299997at2759"/>
<evidence type="ECO:0000313" key="2">
    <source>
        <dbReference type="Proteomes" id="UP000198287"/>
    </source>
</evidence>
<evidence type="ECO:0000313" key="1">
    <source>
        <dbReference type="EMBL" id="OXA51147.1"/>
    </source>
</evidence>